<dbReference type="Proteomes" id="UP000054485">
    <property type="component" value="Unassembled WGS sequence"/>
</dbReference>
<dbReference type="EMBL" id="KN835137">
    <property type="protein sequence ID" value="KIK48511.1"/>
    <property type="molecule type" value="Genomic_DNA"/>
</dbReference>
<gene>
    <name evidence="1" type="ORF">CY34DRAFT_797996</name>
</gene>
<dbReference type="InParanoid" id="A0A0D0B3C4"/>
<name>A0A0D0B3C4_9AGAM</name>
<sequence>MTPIPVTPASPAPGLALPGPGQHFTKLRAAVAAVVDRLELCLKLKASLEQVIQKLDRVQHMFDDVMKKSNDVDEALDRLSSRLKCMGETLEYGTGKLSSVMGELDAMDEPFEGLVKRVRALEEKAKVMNEKITDLICGKGDVWPVRMYNHQCSLDLPLEWPLVSYPPYPAGRPKTLADLQSMDAEMCKALIAALRLPTPSGTRHTPLECMRKQIINHLGCAECDSISSSHSVY</sequence>
<evidence type="ECO:0000313" key="1">
    <source>
        <dbReference type="EMBL" id="KIK48511.1"/>
    </source>
</evidence>
<reference evidence="2" key="2">
    <citation type="submission" date="2015-01" db="EMBL/GenBank/DDBJ databases">
        <title>Evolutionary Origins and Diversification of the Mycorrhizal Mutualists.</title>
        <authorList>
            <consortium name="DOE Joint Genome Institute"/>
            <consortium name="Mycorrhizal Genomics Consortium"/>
            <person name="Kohler A."/>
            <person name="Kuo A."/>
            <person name="Nagy L.G."/>
            <person name="Floudas D."/>
            <person name="Copeland A."/>
            <person name="Barry K.W."/>
            <person name="Cichocki N."/>
            <person name="Veneault-Fourrey C."/>
            <person name="LaButti K."/>
            <person name="Lindquist E.A."/>
            <person name="Lipzen A."/>
            <person name="Lundell T."/>
            <person name="Morin E."/>
            <person name="Murat C."/>
            <person name="Riley R."/>
            <person name="Ohm R."/>
            <person name="Sun H."/>
            <person name="Tunlid A."/>
            <person name="Henrissat B."/>
            <person name="Grigoriev I.V."/>
            <person name="Hibbett D.S."/>
            <person name="Martin F."/>
        </authorList>
    </citation>
    <scope>NUCLEOTIDE SEQUENCE [LARGE SCALE GENOMIC DNA]</scope>
    <source>
        <strain evidence="2">UH-Slu-Lm8-n1</strain>
    </source>
</reference>
<dbReference type="HOGENOM" id="CLU_1190573_0_0_1"/>
<dbReference type="OrthoDB" id="2675789at2759"/>
<keyword evidence="2" id="KW-1185">Reference proteome</keyword>
<accession>A0A0D0B3C4</accession>
<protein>
    <submittedName>
        <fullName evidence="1">Uncharacterized protein</fullName>
    </submittedName>
</protein>
<evidence type="ECO:0000313" key="2">
    <source>
        <dbReference type="Proteomes" id="UP000054485"/>
    </source>
</evidence>
<proteinExistence type="predicted"/>
<reference evidence="1 2" key="1">
    <citation type="submission" date="2014-04" db="EMBL/GenBank/DDBJ databases">
        <authorList>
            <consortium name="DOE Joint Genome Institute"/>
            <person name="Kuo A."/>
            <person name="Ruytinx J."/>
            <person name="Rineau F."/>
            <person name="Colpaert J."/>
            <person name="Kohler A."/>
            <person name="Nagy L.G."/>
            <person name="Floudas D."/>
            <person name="Copeland A."/>
            <person name="Barry K.W."/>
            <person name="Cichocki N."/>
            <person name="Veneault-Fourrey C."/>
            <person name="LaButti K."/>
            <person name="Lindquist E.A."/>
            <person name="Lipzen A."/>
            <person name="Lundell T."/>
            <person name="Morin E."/>
            <person name="Murat C."/>
            <person name="Sun H."/>
            <person name="Tunlid A."/>
            <person name="Henrissat B."/>
            <person name="Grigoriev I.V."/>
            <person name="Hibbett D.S."/>
            <person name="Martin F."/>
            <person name="Nordberg H.P."/>
            <person name="Cantor M.N."/>
            <person name="Hua S.X."/>
        </authorList>
    </citation>
    <scope>NUCLEOTIDE SEQUENCE [LARGE SCALE GENOMIC DNA]</scope>
    <source>
        <strain evidence="1 2">UH-Slu-Lm8-n1</strain>
    </source>
</reference>
<organism evidence="1 2">
    <name type="scientific">Suillus luteus UH-Slu-Lm8-n1</name>
    <dbReference type="NCBI Taxonomy" id="930992"/>
    <lineage>
        <taxon>Eukaryota</taxon>
        <taxon>Fungi</taxon>
        <taxon>Dikarya</taxon>
        <taxon>Basidiomycota</taxon>
        <taxon>Agaricomycotina</taxon>
        <taxon>Agaricomycetes</taxon>
        <taxon>Agaricomycetidae</taxon>
        <taxon>Boletales</taxon>
        <taxon>Suillineae</taxon>
        <taxon>Suillaceae</taxon>
        <taxon>Suillus</taxon>
    </lineage>
</organism>
<dbReference type="AlphaFoldDB" id="A0A0D0B3C4"/>